<dbReference type="PRINTS" id="PR00081">
    <property type="entry name" value="GDHRDH"/>
</dbReference>
<dbReference type="Proteomes" id="UP000326953">
    <property type="component" value="Unassembled WGS sequence"/>
</dbReference>
<evidence type="ECO:0000259" key="4">
    <source>
        <dbReference type="SMART" id="SM00822"/>
    </source>
</evidence>
<dbReference type="RefSeq" id="WP_150711957.1">
    <property type="nucleotide sequence ID" value="NZ_CABVHK010000011.1"/>
</dbReference>
<sequence length="277" mass="29160">MKSIPTANLQGQVAIVTGSTQGLGTDIARQLLNAGASVMLVGRNRDTGPALASELGERCRFVACNVELDEDIDDCIDTTLAAFGRLDILVNNACVYDDQGLQSDREQWLNTLNINLVSAAIFVQKATPHMNEGGTVINIGSTGGKFGAAGRALYPASKAGLLQLTRNLAVSLAPDSIRVISVSPAWTWSPSVANLSGGDLAVADRVGATFHPLGRVGRGEEIGQVVAFLCSHGASWITGVDIPVDGGFSILGPDQGLSPRVWFERLRDQPESLDSPH</sequence>
<dbReference type="PANTHER" id="PTHR24321">
    <property type="entry name" value="DEHYDROGENASES, SHORT CHAIN"/>
    <property type="match status" value="1"/>
</dbReference>
<dbReference type="PANTHER" id="PTHR24321:SF8">
    <property type="entry name" value="ESTRADIOL 17-BETA-DEHYDROGENASE 8-RELATED"/>
    <property type="match status" value="1"/>
</dbReference>
<protein>
    <submittedName>
        <fullName evidence="5">3-oxoacyl-[acyl-carrier-protein] reductase FabG</fullName>
        <ecNumber evidence="5">1.1.1.100</ecNumber>
    </submittedName>
</protein>
<dbReference type="OrthoDB" id="9806974at2"/>
<dbReference type="Gene3D" id="3.40.50.720">
    <property type="entry name" value="NAD(P)-binding Rossmann-like Domain"/>
    <property type="match status" value="1"/>
</dbReference>
<reference evidence="5 6" key="1">
    <citation type="submission" date="2019-09" db="EMBL/GenBank/DDBJ databases">
        <authorList>
            <person name="Chandra G."/>
            <person name="Truman W A."/>
        </authorList>
    </citation>
    <scope>NUCLEOTIDE SEQUENCE [LARGE SCALE GENOMIC DNA]</scope>
    <source>
        <strain evidence="5">PS662</strain>
    </source>
</reference>
<dbReference type="InterPro" id="IPR002347">
    <property type="entry name" value="SDR_fam"/>
</dbReference>
<dbReference type="InterPro" id="IPR036291">
    <property type="entry name" value="NAD(P)-bd_dom_sf"/>
</dbReference>
<comment type="similarity">
    <text evidence="1">Belongs to the short-chain dehydrogenases/reductases (SDR) family.</text>
</comment>
<dbReference type="SUPFAM" id="SSF51735">
    <property type="entry name" value="NAD(P)-binding Rossmann-fold domains"/>
    <property type="match status" value="1"/>
</dbReference>
<dbReference type="CDD" id="cd05233">
    <property type="entry name" value="SDR_c"/>
    <property type="match status" value="1"/>
</dbReference>
<accession>A0A5E6UJF7</accession>
<feature type="domain" description="Ketoreductase" evidence="4">
    <location>
        <begin position="12"/>
        <end position="191"/>
    </location>
</feature>
<dbReference type="EMBL" id="CABVHK010000011">
    <property type="protein sequence ID" value="VVN04978.1"/>
    <property type="molecule type" value="Genomic_DNA"/>
</dbReference>
<dbReference type="AlphaFoldDB" id="A0A5E6UJF7"/>
<organism evidence="5 6">
    <name type="scientific">Pseudomonas fluorescens</name>
    <dbReference type="NCBI Taxonomy" id="294"/>
    <lineage>
        <taxon>Bacteria</taxon>
        <taxon>Pseudomonadati</taxon>
        <taxon>Pseudomonadota</taxon>
        <taxon>Gammaproteobacteria</taxon>
        <taxon>Pseudomonadales</taxon>
        <taxon>Pseudomonadaceae</taxon>
        <taxon>Pseudomonas</taxon>
    </lineage>
</organism>
<keyword evidence="2 5" id="KW-0560">Oxidoreductase</keyword>
<dbReference type="InterPro" id="IPR020904">
    <property type="entry name" value="Sc_DH/Rdtase_CS"/>
</dbReference>
<name>A0A5E6UJF7_PSEFL</name>
<dbReference type="PROSITE" id="PS00061">
    <property type="entry name" value="ADH_SHORT"/>
    <property type="match status" value="1"/>
</dbReference>
<evidence type="ECO:0000256" key="3">
    <source>
        <dbReference type="ARBA" id="ARBA00023027"/>
    </source>
</evidence>
<dbReference type="SMART" id="SM00822">
    <property type="entry name" value="PKS_KR"/>
    <property type="match status" value="1"/>
</dbReference>
<dbReference type="InterPro" id="IPR057326">
    <property type="entry name" value="KR_dom"/>
</dbReference>
<proteinExistence type="inferred from homology"/>
<gene>
    <name evidence="5" type="primary">fabG_9</name>
    <name evidence="5" type="ORF">PS662_03548</name>
</gene>
<dbReference type="NCBIfam" id="NF006121">
    <property type="entry name" value="PRK08265.1"/>
    <property type="match status" value="1"/>
</dbReference>
<dbReference type="EC" id="1.1.1.100" evidence="5"/>
<dbReference type="GO" id="GO:0004316">
    <property type="term" value="F:3-oxoacyl-[acyl-carrier-protein] reductase (NADPH) activity"/>
    <property type="evidence" value="ECO:0007669"/>
    <property type="project" value="UniProtKB-EC"/>
</dbReference>
<dbReference type="Pfam" id="PF13561">
    <property type="entry name" value="adh_short_C2"/>
    <property type="match status" value="1"/>
</dbReference>
<evidence type="ECO:0000313" key="6">
    <source>
        <dbReference type="Proteomes" id="UP000326953"/>
    </source>
</evidence>
<dbReference type="FunFam" id="3.40.50.720:FF:000084">
    <property type="entry name" value="Short-chain dehydrogenase reductase"/>
    <property type="match status" value="1"/>
</dbReference>
<dbReference type="PRINTS" id="PR00080">
    <property type="entry name" value="SDRFAMILY"/>
</dbReference>
<evidence type="ECO:0000256" key="1">
    <source>
        <dbReference type="ARBA" id="ARBA00006484"/>
    </source>
</evidence>
<keyword evidence="3" id="KW-0520">NAD</keyword>
<evidence type="ECO:0000313" key="5">
    <source>
        <dbReference type="EMBL" id="VVN04978.1"/>
    </source>
</evidence>
<evidence type="ECO:0000256" key="2">
    <source>
        <dbReference type="ARBA" id="ARBA00023002"/>
    </source>
</evidence>